<feature type="chain" id="PRO_5002835293" description="Solute-binding protein family 5 domain-containing protein" evidence="1">
    <location>
        <begin position="44"/>
        <end position="575"/>
    </location>
</feature>
<dbReference type="GO" id="GO:0042597">
    <property type="term" value="C:periplasmic space"/>
    <property type="evidence" value="ECO:0007669"/>
    <property type="project" value="UniProtKB-ARBA"/>
</dbReference>
<dbReference type="Gene3D" id="3.10.105.10">
    <property type="entry name" value="Dipeptide-binding Protein, Domain 3"/>
    <property type="match status" value="1"/>
</dbReference>
<evidence type="ECO:0000313" key="4">
    <source>
        <dbReference type="Proteomes" id="UP000002785"/>
    </source>
</evidence>
<dbReference type="InterPro" id="IPR039424">
    <property type="entry name" value="SBP_5"/>
</dbReference>
<organism evidence="3 4">
    <name type="scientific">Streptomyces sviceus (strain ATCC 29083 / DSM 924 / JCM 4929 / NBRC 13980 / NCIMB 11184 / NRRL 5439 / UC 5370)</name>
    <dbReference type="NCBI Taxonomy" id="463191"/>
    <lineage>
        <taxon>Bacteria</taxon>
        <taxon>Bacillati</taxon>
        <taxon>Actinomycetota</taxon>
        <taxon>Actinomycetes</taxon>
        <taxon>Kitasatosporales</taxon>
        <taxon>Streptomycetaceae</taxon>
        <taxon>Streptomyces</taxon>
    </lineage>
</organism>
<evidence type="ECO:0000313" key="3">
    <source>
        <dbReference type="EMBL" id="EDY60645.1"/>
    </source>
</evidence>
<dbReference type="GO" id="GO:0043190">
    <property type="term" value="C:ATP-binding cassette (ABC) transporter complex"/>
    <property type="evidence" value="ECO:0007669"/>
    <property type="project" value="InterPro"/>
</dbReference>
<dbReference type="PANTHER" id="PTHR30290">
    <property type="entry name" value="PERIPLASMIC BINDING COMPONENT OF ABC TRANSPORTER"/>
    <property type="match status" value="1"/>
</dbReference>
<dbReference type="CDD" id="cd08506">
    <property type="entry name" value="PBP2_clavulanate_OppA2"/>
    <property type="match status" value="1"/>
</dbReference>
<dbReference type="Gene3D" id="3.40.190.10">
    <property type="entry name" value="Periplasmic binding protein-like II"/>
    <property type="match status" value="1"/>
</dbReference>
<dbReference type="InterPro" id="IPR000914">
    <property type="entry name" value="SBP_5_dom"/>
</dbReference>
<feature type="signal peptide" evidence="1">
    <location>
        <begin position="1"/>
        <end position="43"/>
    </location>
</feature>
<accession>B5I6E0</accession>
<dbReference type="GO" id="GO:0015833">
    <property type="term" value="P:peptide transport"/>
    <property type="evidence" value="ECO:0007669"/>
    <property type="project" value="TreeGrafter"/>
</dbReference>
<feature type="domain" description="Solute-binding protein family 5" evidence="2">
    <location>
        <begin position="106"/>
        <end position="486"/>
    </location>
</feature>
<name>B5I6E0_STRX2</name>
<dbReference type="PANTHER" id="PTHR30290:SF83">
    <property type="entry name" value="ABC TRANSPORTER SUBSTRATE-BINDING PROTEIN"/>
    <property type="match status" value="1"/>
</dbReference>
<dbReference type="EMBL" id="CM000951">
    <property type="protein sequence ID" value="EDY60645.1"/>
    <property type="molecule type" value="Genomic_DNA"/>
</dbReference>
<proteinExistence type="predicted"/>
<dbReference type="eggNOG" id="COG4166">
    <property type="taxonomic scope" value="Bacteria"/>
</dbReference>
<evidence type="ECO:0000259" key="2">
    <source>
        <dbReference type="Pfam" id="PF00496"/>
    </source>
</evidence>
<sequence length="575" mass="61870">MRAAPLEPSSPSRRRTECYLMTRRRRSIALAATAVAIALGATACGGSSSTTGSGSPTKGGTLTVLDHADFDHLDPQRVYTTEGSSMDQELVRTLTGWDETGSQPRLVGDLATDTGTPSKGDTVWTFHLRKGVTWQDGKAVTAQDVKYGVERFFSPDINGGPPYASQWLVGGSSYKGPYSGKELASIQTPDASTIVFHLDQPVTDFNQATAMPGWSAVPKAHDTGSTYDTHVWSDGPYMIKSYTKNKELVLAKNTDWKQSTDPIRQQNVNEIDVKLGQDQSAIDQQIKSDAGTAQTSIMQWPIAGSDLTTIAGDPSLKSRLYNIPAPGINYLAINTTRVKDLKVRQAIEDAIDKTTARGAFGGKAYGGYASTMLSPGIGGYQKFNLYSSNPAGDLAKATALMKQAGNPRLTMSLAVENTTTEEHFADAVKTSLGKIGITVNITPIDAANYFSTIDNVKNQYDLTWGDWIADWPNASTVLPVLFDGRQIAKLPQSNQDLSYLNDPAVNAQIDKIAKMTDIKQADAAYGALDEQIMKDAAVVPLMYMNFSELAGSKVGGVISDPILAEPSLVHAYVKS</sequence>
<gene>
    <name evidence="3" type="ORF">SSEG_07275</name>
</gene>
<dbReference type="GO" id="GO:1904680">
    <property type="term" value="F:peptide transmembrane transporter activity"/>
    <property type="evidence" value="ECO:0007669"/>
    <property type="project" value="TreeGrafter"/>
</dbReference>
<protein>
    <recommendedName>
        <fullName evidence="2">Solute-binding protein family 5 domain-containing protein</fullName>
    </recommendedName>
</protein>
<dbReference type="HOGENOM" id="CLU_017028_9_0_11"/>
<dbReference type="InterPro" id="IPR030678">
    <property type="entry name" value="Peptide/Ni-bd"/>
</dbReference>
<dbReference type="SUPFAM" id="SSF53850">
    <property type="entry name" value="Periplasmic binding protein-like II"/>
    <property type="match status" value="1"/>
</dbReference>
<reference evidence="3" key="1">
    <citation type="submission" date="2009-10" db="EMBL/GenBank/DDBJ databases">
        <title>The genome sequence of Streptomyces sviceus strain ATCC 29083.</title>
        <authorList>
            <consortium name="The Broad Institute Genome Sequencing Platform"/>
            <consortium name="Broad Institute Microbial Sequencing Center"/>
            <person name="Fischbach M."/>
            <person name="Godfrey P."/>
            <person name="Ward D."/>
            <person name="Young S."/>
            <person name="Zeng Q."/>
            <person name="Koehrsen M."/>
            <person name="Alvarado L."/>
            <person name="Berlin A.M."/>
            <person name="Bochicchio J."/>
            <person name="Borenstein D."/>
            <person name="Chapman S.B."/>
            <person name="Chen Z."/>
            <person name="Engels R."/>
            <person name="Freedman E."/>
            <person name="Gellesch M."/>
            <person name="Goldberg J."/>
            <person name="Griggs A."/>
            <person name="Gujja S."/>
            <person name="Heilman E.R."/>
            <person name="Heiman D.I."/>
            <person name="Hepburn T.A."/>
            <person name="Howarth C."/>
            <person name="Jen D."/>
            <person name="Larson L."/>
            <person name="Lewis B."/>
            <person name="Mehta T."/>
            <person name="Park D."/>
            <person name="Pearson M."/>
            <person name="Richards J."/>
            <person name="Roberts A."/>
            <person name="Saif S."/>
            <person name="Shea T.D."/>
            <person name="Shenoy N."/>
            <person name="Sisk P."/>
            <person name="Stolte C."/>
            <person name="Sykes S.N."/>
            <person name="Thomson T."/>
            <person name="Walk T."/>
            <person name="White J."/>
            <person name="Yandava C."/>
            <person name="Straight P."/>
            <person name="Clardy J."/>
            <person name="Hung D."/>
            <person name="Kolter R."/>
            <person name="Mekalanos J."/>
            <person name="Walker S."/>
            <person name="Walsh C.T."/>
            <person name="Wieland-Brown L.C."/>
            <person name="Haas B."/>
            <person name="Nusbaum C."/>
            <person name="Birren B."/>
        </authorList>
    </citation>
    <scope>NUCLEOTIDE SEQUENCE [LARGE SCALE GENOMIC DNA]</scope>
    <source>
        <strain evidence="3">ATCC 29083</strain>
    </source>
</reference>
<dbReference type="PIRSF" id="PIRSF002741">
    <property type="entry name" value="MppA"/>
    <property type="match status" value="1"/>
</dbReference>
<keyword evidence="4" id="KW-1185">Reference proteome</keyword>
<keyword evidence="1" id="KW-0732">Signal</keyword>
<dbReference type="Pfam" id="PF00496">
    <property type="entry name" value="SBP_bac_5"/>
    <property type="match status" value="1"/>
</dbReference>
<dbReference type="AlphaFoldDB" id="B5I6E0"/>
<dbReference type="Proteomes" id="UP000002785">
    <property type="component" value="Chromosome"/>
</dbReference>
<evidence type="ECO:0000256" key="1">
    <source>
        <dbReference type="SAM" id="SignalP"/>
    </source>
</evidence>